<accession>A0A8S4Q8J5</accession>
<protein>
    <recommendedName>
        <fullName evidence="3">NB-ARC domain-containing protein</fullName>
    </recommendedName>
</protein>
<comment type="caution">
    <text evidence="1">The sequence shown here is derived from an EMBL/GenBank/DDBJ whole genome shotgun (WGS) entry which is preliminary data.</text>
</comment>
<evidence type="ECO:0000313" key="1">
    <source>
        <dbReference type="EMBL" id="CAH1803249.1"/>
    </source>
</evidence>
<dbReference type="EMBL" id="CAIIXF020000369">
    <property type="protein sequence ID" value="CAH1803249.1"/>
    <property type="molecule type" value="Genomic_DNA"/>
</dbReference>
<dbReference type="Gene3D" id="3.40.50.300">
    <property type="entry name" value="P-loop containing nucleotide triphosphate hydrolases"/>
    <property type="match status" value="1"/>
</dbReference>
<proteinExistence type="predicted"/>
<evidence type="ECO:0000313" key="2">
    <source>
        <dbReference type="Proteomes" id="UP000749559"/>
    </source>
</evidence>
<gene>
    <name evidence="1" type="ORF">OFUS_LOCUS26860</name>
</gene>
<sequence length="308" mass="35132">MIETADFEILLQRMEKHKFAIITGMSGIGKTEMAKLYWHLKKDGYNVGWNIKSNTDRDLKIAATGFIEKLDSMEIKVGNSQDGSLSNLLQNIRSEISKECRDRKRWNYLLIFDDAGAETKSAIEESFNPSTPGPSTSNISVILTTQQSFNQLQNKTVNLGGLSEKEVLKFWGIIEDGENEKNILELWEEMSHLPSALKCAKHYIKSKKRSIEVYLKGIKDKTQYKAMETRDAQILGISYDKTPVCAHVEYAKAMIEEISDKPVRFVLKTMGFLDSKAIPEFLLREILRQTSKIAKTCKTLMMKELVFI</sequence>
<dbReference type="Proteomes" id="UP000749559">
    <property type="component" value="Unassembled WGS sequence"/>
</dbReference>
<keyword evidence="2" id="KW-1185">Reference proteome</keyword>
<reference evidence="1" key="1">
    <citation type="submission" date="2022-03" db="EMBL/GenBank/DDBJ databases">
        <authorList>
            <person name="Martin C."/>
        </authorList>
    </citation>
    <scope>NUCLEOTIDE SEQUENCE</scope>
</reference>
<dbReference type="InterPro" id="IPR027417">
    <property type="entry name" value="P-loop_NTPase"/>
</dbReference>
<name>A0A8S4Q8J5_OWEFU</name>
<dbReference type="AlphaFoldDB" id="A0A8S4Q8J5"/>
<evidence type="ECO:0008006" key="3">
    <source>
        <dbReference type="Google" id="ProtNLM"/>
    </source>
</evidence>
<dbReference type="SUPFAM" id="SSF52540">
    <property type="entry name" value="P-loop containing nucleoside triphosphate hydrolases"/>
    <property type="match status" value="1"/>
</dbReference>
<organism evidence="1 2">
    <name type="scientific">Owenia fusiformis</name>
    <name type="common">Polychaete worm</name>
    <dbReference type="NCBI Taxonomy" id="6347"/>
    <lineage>
        <taxon>Eukaryota</taxon>
        <taxon>Metazoa</taxon>
        <taxon>Spiralia</taxon>
        <taxon>Lophotrochozoa</taxon>
        <taxon>Annelida</taxon>
        <taxon>Polychaeta</taxon>
        <taxon>Sedentaria</taxon>
        <taxon>Canalipalpata</taxon>
        <taxon>Sabellida</taxon>
        <taxon>Oweniida</taxon>
        <taxon>Oweniidae</taxon>
        <taxon>Owenia</taxon>
    </lineage>
</organism>
<dbReference type="OrthoDB" id="8123811at2759"/>